<dbReference type="SUPFAM" id="SSF52047">
    <property type="entry name" value="RNI-like"/>
    <property type="match status" value="1"/>
</dbReference>
<dbReference type="Gene3D" id="3.80.10.10">
    <property type="entry name" value="Ribonuclease Inhibitor"/>
    <property type="match status" value="1"/>
</dbReference>
<keyword evidence="3" id="KW-1185">Reference proteome</keyword>
<dbReference type="InterPro" id="IPR001611">
    <property type="entry name" value="Leu-rich_rpt"/>
</dbReference>
<comment type="caution">
    <text evidence="2">The sequence shown here is derived from an EMBL/GenBank/DDBJ whole genome shotgun (WGS) entry which is preliminary data.</text>
</comment>
<gene>
    <name evidence="2" type="ORF">M9Y10_023535</name>
</gene>
<dbReference type="PANTHER" id="PTHR24114:SF2">
    <property type="entry name" value="F-BOX DOMAIN-CONTAINING PROTEIN-RELATED"/>
    <property type="match status" value="1"/>
</dbReference>
<dbReference type="SMART" id="SM00368">
    <property type="entry name" value="LRR_RI"/>
    <property type="match status" value="6"/>
</dbReference>
<dbReference type="InterPro" id="IPR032675">
    <property type="entry name" value="LRR_dom_sf"/>
</dbReference>
<dbReference type="InterPro" id="IPR052394">
    <property type="entry name" value="LRR-containing"/>
</dbReference>
<dbReference type="EMBL" id="JAPFFF010000003">
    <property type="protein sequence ID" value="KAK8895093.1"/>
    <property type="molecule type" value="Genomic_DNA"/>
</dbReference>
<evidence type="ECO:0000313" key="2">
    <source>
        <dbReference type="EMBL" id="KAK8895093.1"/>
    </source>
</evidence>
<protein>
    <recommendedName>
        <fullName evidence="4">Leucine Rich Repeat family protein</fullName>
    </recommendedName>
</protein>
<dbReference type="Pfam" id="PF13516">
    <property type="entry name" value="LRR_6"/>
    <property type="match status" value="2"/>
</dbReference>
<evidence type="ECO:0000313" key="3">
    <source>
        <dbReference type="Proteomes" id="UP001470230"/>
    </source>
</evidence>
<proteinExistence type="predicted"/>
<sequence length="439" mass="48711">MSIYGRRFSIMPNLFLLQKPKPEGPDMSVVYDFNNKDDFNEEEGTLWETYTKLCYSQTPPIPALSLMRPILSGDKQDALFPHQQISNHLPVILNLLKRMKAINNLDLSDNSLRPDCAQPLIDFVQADEQLSSLNIADNPLIGAKAMTELLDGIKESLSLETLIISNTGCNKHVSTAIAQVIDGCKGLLKLDISCCDLRQNAIEIAQMLPNNPKIKLLNLSRNSLYVGGRRFATQLGTNVGKCESLKKLDLSYNALTSEQVTVLMKGLANAPHLSSLNLSKNCIDETGGKPIAIFLGKTTSLKFLDISQNQLLNVTVNKIRGQQKLEEDQKKPGGKDKKKSSVYTPGVYWIVNYLMKNGGLPQKPIKIRMIGLVVDKVEWDQKLEALKETNSNIEIIYQAPCNLSFHFTRPNTAIPPVPPALSASRNSARSPATARRQKK</sequence>
<dbReference type="Proteomes" id="UP001470230">
    <property type="component" value="Unassembled WGS sequence"/>
</dbReference>
<evidence type="ECO:0008006" key="4">
    <source>
        <dbReference type="Google" id="ProtNLM"/>
    </source>
</evidence>
<dbReference type="PANTHER" id="PTHR24114">
    <property type="entry name" value="LEUCINE RICH REPEAT FAMILY PROTEIN"/>
    <property type="match status" value="1"/>
</dbReference>
<reference evidence="2 3" key="1">
    <citation type="submission" date="2024-04" db="EMBL/GenBank/DDBJ databases">
        <title>Tritrichomonas musculus Genome.</title>
        <authorList>
            <person name="Alves-Ferreira E."/>
            <person name="Grigg M."/>
            <person name="Lorenzi H."/>
            <person name="Galac M."/>
        </authorList>
    </citation>
    <scope>NUCLEOTIDE SEQUENCE [LARGE SCALE GENOMIC DNA]</scope>
    <source>
        <strain evidence="2 3">EAF2021</strain>
    </source>
</reference>
<accession>A0ABR2KVM2</accession>
<evidence type="ECO:0000256" key="1">
    <source>
        <dbReference type="SAM" id="MobiDB-lite"/>
    </source>
</evidence>
<organism evidence="2 3">
    <name type="scientific">Tritrichomonas musculus</name>
    <dbReference type="NCBI Taxonomy" id="1915356"/>
    <lineage>
        <taxon>Eukaryota</taxon>
        <taxon>Metamonada</taxon>
        <taxon>Parabasalia</taxon>
        <taxon>Tritrichomonadida</taxon>
        <taxon>Tritrichomonadidae</taxon>
        <taxon>Tritrichomonas</taxon>
    </lineage>
</organism>
<name>A0ABR2KVM2_9EUKA</name>
<feature type="region of interest" description="Disordered" evidence="1">
    <location>
        <begin position="415"/>
        <end position="439"/>
    </location>
</feature>